<feature type="transmembrane region" description="Helical" evidence="5">
    <location>
        <begin position="21"/>
        <end position="39"/>
    </location>
</feature>
<evidence type="ECO:0008006" key="11">
    <source>
        <dbReference type="Google" id="ProtNLM"/>
    </source>
</evidence>
<feature type="domain" description="Inositolphosphotransferase Aur1/Ipt1" evidence="8">
    <location>
        <begin position="52"/>
        <end position="232"/>
    </location>
</feature>
<dbReference type="SUPFAM" id="SSF52777">
    <property type="entry name" value="CoA-dependent acyltransferases"/>
    <property type="match status" value="1"/>
</dbReference>
<dbReference type="CDD" id="cd03386">
    <property type="entry name" value="PAP2_Aur1_like"/>
    <property type="match status" value="1"/>
</dbReference>
<evidence type="ECO:0000256" key="3">
    <source>
        <dbReference type="ARBA" id="ARBA00022989"/>
    </source>
</evidence>
<evidence type="ECO:0000256" key="5">
    <source>
        <dbReference type="SAM" id="Phobius"/>
    </source>
</evidence>
<name>A0ABP7YQM2_9ACTN</name>
<feature type="transmembrane region" description="Helical" evidence="5">
    <location>
        <begin position="115"/>
        <end position="133"/>
    </location>
</feature>
<dbReference type="Pfam" id="PF06974">
    <property type="entry name" value="WS_DGAT_C"/>
    <property type="match status" value="1"/>
</dbReference>
<feature type="domain" description="O-acyltransferase WSD1-like N-terminal" evidence="6">
    <location>
        <begin position="246"/>
        <end position="398"/>
    </location>
</feature>
<dbReference type="InterPro" id="IPR009721">
    <property type="entry name" value="O-acyltransferase_WSD1_C"/>
</dbReference>
<dbReference type="RefSeq" id="WP_345020903.1">
    <property type="nucleotide sequence ID" value="NZ_BAABDO010000029.1"/>
</dbReference>
<evidence type="ECO:0000256" key="2">
    <source>
        <dbReference type="ARBA" id="ARBA00022692"/>
    </source>
</evidence>
<dbReference type="InterPro" id="IPR004255">
    <property type="entry name" value="O-acyltransferase_WSD1_N"/>
</dbReference>
<keyword evidence="4 5" id="KW-0472">Membrane</keyword>
<comment type="caution">
    <text evidence="9">The sequence shown here is derived from an EMBL/GenBank/DDBJ whole genome shotgun (WGS) entry which is preliminary data.</text>
</comment>
<organism evidence="9 10">
    <name type="scientific">Actinomadura keratinilytica</name>
    <dbReference type="NCBI Taxonomy" id="547461"/>
    <lineage>
        <taxon>Bacteria</taxon>
        <taxon>Bacillati</taxon>
        <taxon>Actinomycetota</taxon>
        <taxon>Actinomycetes</taxon>
        <taxon>Streptosporangiales</taxon>
        <taxon>Thermomonosporaceae</taxon>
        <taxon>Actinomadura</taxon>
    </lineage>
</organism>
<keyword evidence="10" id="KW-1185">Reference proteome</keyword>
<dbReference type="EMBL" id="BAABDO010000029">
    <property type="protein sequence ID" value="GAA4139448.1"/>
    <property type="molecule type" value="Genomic_DNA"/>
</dbReference>
<evidence type="ECO:0000313" key="10">
    <source>
        <dbReference type="Proteomes" id="UP001500266"/>
    </source>
</evidence>
<evidence type="ECO:0000259" key="7">
    <source>
        <dbReference type="Pfam" id="PF06974"/>
    </source>
</evidence>
<sequence>MTVETSARHARGAGPPLPRELALGLALFALYCLVDLLPAGGRTEAAEANARALYAWERSLHIDLERPLNTWLAGHDTLTVLADYEYAVTYLVSTGLMLAWLYLRRPDRYRAARTCFALVNLFSVAVFALWPVMPPRLIADLGFVDTVVAEGTWGSWGTPLVDHANQLAAMPSLHVAWAVWVSAELARAGAGRATQAAGALHVLVTVLVIAATANHFLLDVVGAVAVVGAAMWAAGRPARARRRVRPPDAFFLAVESARAPQHIGGLIMLDAPDGSVRAAELAAVVRARLDGLPRMRQRLSAPARFRRPRWVDHPDLDWDWHVTAVTLPPPGGDERLAELVAALQDEPLPRDRPLWRLIAVRGYAADRTAVVFLMHHAVADGMGVIAHALRLADTGGVDLPTAPRPRNPLATAIGLVQLAADRRPRKAPPVEPHPGRRSFAGFRVPLPEVRHVARRHGVRVTDVILCAVVGGLLRAGPGPAGPTLRVAVPLMTRTARTPPEGNHTAAVMVDLPCGPMAEAERLGLIAAATGKRLRTGTRVLASAFVMRRLTRVLPPPVHAAFARSVYGGRSFQAVVSNLPGLDATVTLAGAPVLAAHPIVPTAKGAPLAVGALGWNGELDFGVSVDPALVADAGTLCRAMTDVLRELSSGGTGTRTPAHVA</sequence>
<dbReference type="Pfam" id="PF14378">
    <property type="entry name" value="PAP2_3"/>
    <property type="match status" value="1"/>
</dbReference>
<protein>
    <recommendedName>
        <fullName evidence="11">Diacylglycerol O-acyltransferase</fullName>
    </recommendedName>
</protein>
<reference evidence="10" key="1">
    <citation type="journal article" date="2019" name="Int. J. Syst. Evol. Microbiol.">
        <title>The Global Catalogue of Microorganisms (GCM) 10K type strain sequencing project: providing services to taxonomists for standard genome sequencing and annotation.</title>
        <authorList>
            <consortium name="The Broad Institute Genomics Platform"/>
            <consortium name="The Broad Institute Genome Sequencing Center for Infectious Disease"/>
            <person name="Wu L."/>
            <person name="Ma J."/>
        </authorList>
    </citation>
    <scope>NUCLEOTIDE SEQUENCE [LARGE SCALE GENOMIC DNA]</scope>
    <source>
        <strain evidence="10">JCM 17316</strain>
    </source>
</reference>
<comment type="subcellular location">
    <subcellularLocation>
        <location evidence="1">Membrane</location>
        <topology evidence="1">Multi-pass membrane protein</topology>
    </subcellularLocation>
</comment>
<feature type="transmembrane region" description="Helical" evidence="5">
    <location>
        <begin position="86"/>
        <end position="103"/>
    </location>
</feature>
<dbReference type="InterPro" id="IPR023213">
    <property type="entry name" value="CAT-like_dom_sf"/>
</dbReference>
<dbReference type="Proteomes" id="UP001500266">
    <property type="component" value="Unassembled WGS sequence"/>
</dbReference>
<dbReference type="InterPro" id="IPR026841">
    <property type="entry name" value="Aur1/Ipt1"/>
</dbReference>
<keyword evidence="3 5" id="KW-1133">Transmembrane helix</keyword>
<evidence type="ECO:0000256" key="1">
    <source>
        <dbReference type="ARBA" id="ARBA00004141"/>
    </source>
</evidence>
<evidence type="ECO:0000259" key="8">
    <source>
        <dbReference type="Pfam" id="PF14378"/>
    </source>
</evidence>
<dbReference type="PANTHER" id="PTHR31310:SF7">
    <property type="entry name" value="PA-PHOSPHATASE RELATED-FAMILY PROTEIN DDB_G0268928"/>
    <property type="match status" value="1"/>
</dbReference>
<gene>
    <name evidence="9" type="ORF">GCM10022416_25740</name>
</gene>
<evidence type="ECO:0000313" key="9">
    <source>
        <dbReference type="EMBL" id="GAA4139448.1"/>
    </source>
</evidence>
<keyword evidence="2 5" id="KW-0812">Transmembrane</keyword>
<evidence type="ECO:0000259" key="6">
    <source>
        <dbReference type="Pfam" id="PF03007"/>
    </source>
</evidence>
<dbReference type="InterPro" id="IPR052185">
    <property type="entry name" value="IPC_Synthase-Related"/>
</dbReference>
<dbReference type="Pfam" id="PF03007">
    <property type="entry name" value="WS_DGAT_cat"/>
    <property type="match status" value="1"/>
</dbReference>
<dbReference type="PANTHER" id="PTHR31310">
    <property type="match status" value="1"/>
</dbReference>
<feature type="domain" description="O-acyltransferase WSD1 C-terminal" evidence="7">
    <location>
        <begin position="501"/>
        <end position="646"/>
    </location>
</feature>
<evidence type="ECO:0000256" key="4">
    <source>
        <dbReference type="ARBA" id="ARBA00023136"/>
    </source>
</evidence>
<proteinExistence type="predicted"/>
<accession>A0ABP7YQM2</accession>
<dbReference type="Gene3D" id="3.30.559.10">
    <property type="entry name" value="Chloramphenicol acetyltransferase-like domain"/>
    <property type="match status" value="1"/>
</dbReference>